<dbReference type="Pfam" id="PF10334">
    <property type="entry name" value="BRE4"/>
    <property type="match status" value="1"/>
</dbReference>
<evidence type="ECO:0000259" key="7">
    <source>
        <dbReference type="Pfam" id="PF13515"/>
    </source>
</evidence>
<feature type="transmembrane region" description="Helical" evidence="5">
    <location>
        <begin position="792"/>
        <end position="814"/>
    </location>
</feature>
<evidence type="ECO:0000256" key="4">
    <source>
        <dbReference type="ARBA" id="ARBA00023136"/>
    </source>
</evidence>
<feature type="transmembrane region" description="Helical" evidence="5">
    <location>
        <begin position="285"/>
        <end position="305"/>
    </location>
</feature>
<accession>M3J3Y0</accession>
<name>M3J3Y0_CANMX</name>
<reference evidence="8 9" key="1">
    <citation type="submission" date="2013-02" db="EMBL/GenBank/DDBJ databases">
        <title>Genome sequence of Candida maltosa Xu316, a potential industrial strain for xylitol and ethanol production.</title>
        <authorList>
            <person name="Yu J."/>
            <person name="Wang Q."/>
            <person name="Geng X."/>
            <person name="Bao W."/>
            <person name="He P."/>
            <person name="Cai J."/>
        </authorList>
    </citation>
    <scope>NUCLEOTIDE SEQUENCE [LARGE SCALE GENOMIC DNA]</scope>
    <source>
        <strain evidence="9">Xu316</strain>
    </source>
</reference>
<dbReference type="InterPro" id="IPR052430">
    <property type="entry name" value="IVT-Associated"/>
</dbReference>
<dbReference type="InterPro" id="IPR018820">
    <property type="entry name" value="BRE4-related_DUF2421"/>
</dbReference>
<dbReference type="eggNOG" id="KOG4711">
    <property type="taxonomic scope" value="Eukaryota"/>
</dbReference>
<comment type="caution">
    <text evidence="8">The sequence shown here is derived from an EMBL/GenBank/DDBJ whole genome shotgun (WGS) entry which is preliminary data.</text>
</comment>
<evidence type="ECO:0000256" key="3">
    <source>
        <dbReference type="ARBA" id="ARBA00022989"/>
    </source>
</evidence>
<proteinExistence type="predicted"/>
<feature type="transmembrane region" description="Helical" evidence="5">
    <location>
        <begin position="224"/>
        <end position="243"/>
    </location>
</feature>
<feature type="domain" description="Integral membrane bound transporter" evidence="7">
    <location>
        <begin position="672"/>
        <end position="809"/>
    </location>
</feature>
<feature type="transmembrane region" description="Helical" evidence="5">
    <location>
        <begin position="650"/>
        <end position="667"/>
    </location>
</feature>
<dbReference type="Pfam" id="PF13515">
    <property type="entry name" value="FUSC_2"/>
    <property type="match status" value="1"/>
</dbReference>
<gene>
    <name evidence="8" type="ORF">G210_3124</name>
</gene>
<evidence type="ECO:0000256" key="1">
    <source>
        <dbReference type="ARBA" id="ARBA00004141"/>
    </source>
</evidence>
<organism evidence="8 9">
    <name type="scientific">Candida maltosa (strain Xu316)</name>
    <name type="common">Yeast</name>
    <dbReference type="NCBI Taxonomy" id="1245528"/>
    <lineage>
        <taxon>Eukaryota</taxon>
        <taxon>Fungi</taxon>
        <taxon>Dikarya</taxon>
        <taxon>Ascomycota</taxon>
        <taxon>Saccharomycotina</taxon>
        <taxon>Pichiomycetes</taxon>
        <taxon>Debaryomycetaceae</taxon>
        <taxon>Candida/Lodderomyces clade</taxon>
        <taxon>Candida</taxon>
    </lineage>
</organism>
<sequence>MLAAQNCKQTFRDSGKEKKNKAVPLFIFHQQTNKLLMPSPGVIYNNDTEDSLDSYDDQTQPLLAGFKIRADDSMPRQVINRQNSVILAHTGERVHRSVTFTTPQDTSLESGPLIASHSWIYQNILKPVHTVYYNDVFRNVFKCSMAYLLASLGVYYTPFDEFLGNTDSKHVIATVAVYFHPARTKGSMTQTLIFVVLSIVYSFSVSFGCRVVSAFFYREGADEVSHIIDLIISSVALGVLSFMKQKVNKQTFNTACSLACISIVACIVKEGSTNSGKIPLPRIESTFQVVVCGCIIAVGCCYLIWPVSAVKELQSTLNDSYNLFSQVISILVRRFVAGEQFTPKDTEIIEKLKSNIKALSEQLEEAQYELYVSGKEKEWEFFQKLVTSTVSLARHLQALSAATRMQSTLLHENCHTVSGTPSIQSFSTEEIRLSSSVENMAHIVPQPTNQEAHNSLQLFDLFVFYLAPSIKSLVFTIKGVLSEVPFENFSEENPNQFASTTTLQYSLESAIKLFEEKQEESFDKLYSQRLFQQNTEFAFRTDQEEVAACCGNFSSLLSQFSRELLQFIRLSEQYDEVCSESRSWRWMKFWGKGSTPTRVEPNSLHAALDDLRGQYGVKPIKQPDHKSFIRKLSYNLWIRFKIFKRTDVQFGIRVGLGAACIALFAFIPATQTIFNTWRLEWALTIYCIMMNKSLGGTTMTVKWRIIGTFLGSFTAFTIWKITDANVYALCLTGVLISIPSFYIILYWKKNNAFGRFILLTYNLSALYSYSMIQKDSEDDNEGGDNPIIGEIAFHRFVAVSIGIVWALIMATWFLPNSARVRLKSGLSVLWLRLGLIWNSDPLEYDPDTKQLVGFKAEEGTNKLLSECETLLKQAPVEFRLKGEFPSSTYSKLIKDTSAIIDAFQNLDLLIKVDPTLSSSEEFVIKYIEVERAEVEQRIFLVFYMLASAMKLGLPIPSKPASIEHAKDRMLYKLSDVRRQQDDGLVLKNADFILLYSYILVANTISEQLDRIMSQIKELLGEITEEKFQLV</sequence>
<feature type="transmembrane region" description="Helical" evidence="5">
    <location>
        <begin position="701"/>
        <end position="719"/>
    </location>
</feature>
<dbReference type="GO" id="GO:0016020">
    <property type="term" value="C:membrane"/>
    <property type="evidence" value="ECO:0007669"/>
    <property type="project" value="UniProtKB-SubCell"/>
</dbReference>
<dbReference type="PANTHER" id="PTHR47804:SF1">
    <property type="entry name" value="DUF2421 DOMAIN-CONTAINING PROTEIN"/>
    <property type="match status" value="1"/>
</dbReference>
<evidence type="ECO:0000256" key="5">
    <source>
        <dbReference type="SAM" id="Phobius"/>
    </source>
</evidence>
<feature type="transmembrane region" description="Helical" evidence="5">
    <location>
        <begin position="192"/>
        <end position="218"/>
    </location>
</feature>
<dbReference type="STRING" id="1245528.M3J3Y0"/>
<dbReference type="HOGENOM" id="CLU_001127_0_0_1"/>
<feature type="domain" description="DUF2421" evidence="6">
    <location>
        <begin position="864"/>
        <end position="1022"/>
    </location>
</feature>
<dbReference type="PANTHER" id="PTHR47804">
    <property type="entry name" value="60S RIBOSOMAL PROTEIN L19"/>
    <property type="match status" value="1"/>
</dbReference>
<feature type="transmembrane region" description="Helical" evidence="5">
    <location>
        <begin position="752"/>
        <end position="772"/>
    </location>
</feature>
<keyword evidence="4 5" id="KW-0472">Membrane</keyword>
<protein>
    <submittedName>
        <fullName evidence="8">Uncharacterized protein</fullName>
    </submittedName>
</protein>
<dbReference type="InterPro" id="IPR049453">
    <property type="entry name" value="Memb_transporter_dom"/>
</dbReference>
<comment type="subcellular location">
    <subcellularLocation>
        <location evidence="1">Membrane</location>
        <topology evidence="1">Multi-pass membrane protein</topology>
    </subcellularLocation>
</comment>
<dbReference type="Proteomes" id="UP000011777">
    <property type="component" value="Unassembled WGS sequence"/>
</dbReference>
<dbReference type="OMA" id="INEHFRH"/>
<dbReference type="EMBL" id="AOGT01001932">
    <property type="protein sequence ID" value="EMG46628.1"/>
    <property type="molecule type" value="Genomic_DNA"/>
</dbReference>
<feature type="transmembrane region" description="Helical" evidence="5">
    <location>
        <begin position="725"/>
        <end position="745"/>
    </location>
</feature>
<dbReference type="AlphaFoldDB" id="M3J3Y0"/>
<evidence type="ECO:0000256" key="2">
    <source>
        <dbReference type="ARBA" id="ARBA00022692"/>
    </source>
</evidence>
<evidence type="ECO:0000313" key="8">
    <source>
        <dbReference type="EMBL" id="EMG46628.1"/>
    </source>
</evidence>
<evidence type="ECO:0000313" key="9">
    <source>
        <dbReference type="Proteomes" id="UP000011777"/>
    </source>
</evidence>
<evidence type="ECO:0000259" key="6">
    <source>
        <dbReference type="Pfam" id="PF10334"/>
    </source>
</evidence>
<keyword evidence="9" id="KW-1185">Reference proteome</keyword>
<keyword evidence="2 5" id="KW-0812">Transmembrane</keyword>
<keyword evidence="3 5" id="KW-1133">Transmembrane helix</keyword>
<dbReference type="OrthoDB" id="68611at2759"/>